<evidence type="ECO:0000256" key="10">
    <source>
        <dbReference type="ARBA" id="ARBA00023180"/>
    </source>
</evidence>
<dbReference type="AlphaFoldDB" id="A0AAD6JDN0"/>
<dbReference type="InterPro" id="IPR028082">
    <property type="entry name" value="Peripla_BP_I"/>
</dbReference>
<evidence type="ECO:0000256" key="12">
    <source>
        <dbReference type="ARBA" id="ARBA00023303"/>
    </source>
</evidence>
<evidence type="ECO:0000256" key="8">
    <source>
        <dbReference type="ARBA" id="ARBA00023136"/>
    </source>
</evidence>
<feature type="domain" description="Ionotropic glutamate receptor C-terminal" evidence="17">
    <location>
        <begin position="466"/>
        <end position="757"/>
    </location>
</feature>
<evidence type="ECO:0000256" key="2">
    <source>
        <dbReference type="ARBA" id="ARBA00008685"/>
    </source>
</evidence>
<keyword evidence="9 13" id="KW-0675">Receptor</keyword>
<keyword evidence="5" id="KW-0732">Signal</keyword>
<gene>
    <name evidence="18" type="ORF">OIU84_014271</name>
</gene>
<dbReference type="Proteomes" id="UP001162972">
    <property type="component" value="Chromosome 4"/>
</dbReference>
<dbReference type="InterPro" id="IPR044440">
    <property type="entry name" value="GABAb_receptor_plant_PBP1"/>
</dbReference>
<dbReference type="GO" id="GO:0016020">
    <property type="term" value="C:membrane"/>
    <property type="evidence" value="ECO:0007669"/>
    <property type="project" value="UniProtKB-SubCell"/>
</dbReference>
<keyword evidence="6 16" id="KW-1133">Transmembrane helix</keyword>
<feature type="transmembrane region" description="Helical" evidence="16">
    <location>
        <begin position="584"/>
        <end position="602"/>
    </location>
</feature>
<dbReference type="InterPro" id="IPR015683">
    <property type="entry name" value="Ionotropic_Glu_rcpt"/>
</dbReference>
<dbReference type="Gene3D" id="3.40.50.2300">
    <property type="match status" value="2"/>
</dbReference>
<dbReference type="PANTHER" id="PTHR18966">
    <property type="entry name" value="IONOTROPIC GLUTAMATE RECEPTOR"/>
    <property type="match status" value="1"/>
</dbReference>
<keyword evidence="12 13" id="KW-0407">Ion channel</keyword>
<keyword evidence="7 13" id="KW-0406">Ion transport</keyword>
<dbReference type="FunFam" id="3.40.50.2300:FF:000188">
    <property type="entry name" value="Glutamate receptor"/>
    <property type="match status" value="1"/>
</dbReference>
<comment type="subcellular location">
    <subcellularLocation>
        <location evidence="1">Membrane</location>
        <topology evidence="1">Multi-pass membrane protein</topology>
    </subcellularLocation>
</comment>
<comment type="function">
    <text evidence="13">Glutamate-gated receptor that probably acts as non-selective cation channel.</text>
</comment>
<reference evidence="18 19" key="1">
    <citation type="journal article" date="2023" name="Int. J. Mol. Sci.">
        <title>De Novo Assembly and Annotation of 11 Diverse Shrub Willow (Salix) Genomes Reveals Novel Gene Organization in Sex-Linked Regions.</title>
        <authorList>
            <person name="Hyden B."/>
            <person name="Feng K."/>
            <person name="Yates T.B."/>
            <person name="Jawdy S."/>
            <person name="Cereghino C."/>
            <person name="Smart L.B."/>
            <person name="Muchero W."/>
        </authorList>
    </citation>
    <scope>NUCLEOTIDE SEQUENCE [LARGE SCALE GENOMIC DNA]</scope>
    <source>
        <tissue evidence="18">Shoot tip</tissue>
    </source>
</reference>
<evidence type="ECO:0000256" key="15">
    <source>
        <dbReference type="SAM" id="MobiDB-lite"/>
    </source>
</evidence>
<dbReference type="Gene3D" id="1.10.287.70">
    <property type="match status" value="1"/>
</dbReference>
<dbReference type="Pfam" id="PF00497">
    <property type="entry name" value="SBP_bac_3"/>
    <property type="match status" value="1"/>
</dbReference>
<evidence type="ECO:0000256" key="7">
    <source>
        <dbReference type="ARBA" id="ARBA00023065"/>
    </source>
</evidence>
<comment type="caution">
    <text evidence="18">The sequence shown here is derived from an EMBL/GenBank/DDBJ whole genome shotgun (WGS) entry which is preliminary data.</text>
</comment>
<dbReference type="PIRSF" id="PIRSF037090">
    <property type="entry name" value="Iontro_Glu-like_rcpt_pln"/>
    <property type="match status" value="1"/>
</dbReference>
<evidence type="ECO:0000256" key="4">
    <source>
        <dbReference type="ARBA" id="ARBA00022692"/>
    </source>
</evidence>
<evidence type="ECO:0000256" key="14">
    <source>
        <dbReference type="PIRSR" id="PIRSR037090-50"/>
    </source>
</evidence>
<evidence type="ECO:0000256" key="3">
    <source>
        <dbReference type="ARBA" id="ARBA00022448"/>
    </source>
</evidence>
<feature type="compositionally biased region" description="Polar residues" evidence="15">
    <location>
        <begin position="874"/>
        <end position="918"/>
    </location>
</feature>
<feature type="region of interest" description="Disordered" evidence="15">
    <location>
        <begin position="868"/>
        <end position="918"/>
    </location>
</feature>
<evidence type="ECO:0000259" key="17">
    <source>
        <dbReference type="SMART" id="SM00079"/>
    </source>
</evidence>
<evidence type="ECO:0000256" key="16">
    <source>
        <dbReference type="SAM" id="Phobius"/>
    </source>
</evidence>
<evidence type="ECO:0000256" key="13">
    <source>
        <dbReference type="PIRNR" id="PIRNR037090"/>
    </source>
</evidence>
<keyword evidence="4 16" id="KW-0812">Transmembrane</keyword>
<accession>A0AAD6JDN0</accession>
<dbReference type="SUPFAM" id="SSF53822">
    <property type="entry name" value="Periplasmic binding protein-like I"/>
    <property type="match status" value="1"/>
</dbReference>
<proteinExistence type="inferred from homology"/>
<dbReference type="FunFam" id="3.40.190.10:FF:000054">
    <property type="entry name" value="Glutamate receptor"/>
    <property type="match status" value="1"/>
</dbReference>
<keyword evidence="19" id="KW-1185">Reference proteome</keyword>
<comment type="similarity">
    <text evidence="2 13">Belongs to the glutamate-gated ion channel (TC 1.A.10.1) family.</text>
</comment>
<dbReference type="InterPro" id="IPR001638">
    <property type="entry name" value="Solute-binding_3/MltF_N"/>
</dbReference>
<name>A0AAD6JDN0_9ROSI</name>
<keyword evidence="10" id="KW-0325">Glycoprotein</keyword>
<evidence type="ECO:0000313" key="19">
    <source>
        <dbReference type="Proteomes" id="UP001162972"/>
    </source>
</evidence>
<organism evidence="18 19">
    <name type="scientific">Salix udensis</name>
    <dbReference type="NCBI Taxonomy" id="889485"/>
    <lineage>
        <taxon>Eukaryota</taxon>
        <taxon>Viridiplantae</taxon>
        <taxon>Streptophyta</taxon>
        <taxon>Embryophyta</taxon>
        <taxon>Tracheophyta</taxon>
        <taxon>Spermatophyta</taxon>
        <taxon>Magnoliopsida</taxon>
        <taxon>eudicotyledons</taxon>
        <taxon>Gunneridae</taxon>
        <taxon>Pentapetalae</taxon>
        <taxon>rosids</taxon>
        <taxon>fabids</taxon>
        <taxon>Malpighiales</taxon>
        <taxon>Salicaceae</taxon>
        <taxon>Saliceae</taxon>
        <taxon>Salix</taxon>
    </lineage>
</organism>
<evidence type="ECO:0000313" key="18">
    <source>
        <dbReference type="EMBL" id="KAJ6402150.1"/>
    </source>
</evidence>
<keyword evidence="14" id="KW-1015">Disulfide bond</keyword>
<evidence type="ECO:0000256" key="1">
    <source>
        <dbReference type="ARBA" id="ARBA00004141"/>
    </source>
</evidence>
<keyword evidence="8 13" id="KW-0472">Membrane</keyword>
<dbReference type="CDD" id="cd19990">
    <property type="entry name" value="PBP1_GABAb_receptor_plant"/>
    <property type="match status" value="1"/>
</dbReference>
<dbReference type="InterPro" id="IPR017103">
    <property type="entry name" value="Iontropic_Glu_rcpt_pln"/>
</dbReference>
<dbReference type="InterPro" id="IPR001828">
    <property type="entry name" value="ANF_lig-bd_rcpt"/>
</dbReference>
<protein>
    <recommendedName>
        <fullName evidence="13">Glutamate receptor</fullName>
    </recommendedName>
</protein>
<dbReference type="EMBL" id="JAPFFJ010000018">
    <property type="protein sequence ID" value="KAJ6402150.1"/>
    <property type="molecule type" value="Genomic_DNA"/>
</dbReference>
<keyword evidence="3 13" id="KW-0813">Transport</keyword>
<evidence type="ECO:0000256" key="5">
    <source>
        <dbReference type="ARBA" id="ARBA00022729"/>
    </source>
</evidence>
<dbReference type="InterPro" id="IPR001320">
    <property type="entry name" value="Iontro_rcpt_C"/>
</dbReference>
<feature type="disulfide bond" evidence="14">
    <location>
        <begin position="705"/>
        <end position="761"/>
    </location>
</feature>
<dbReference type="CDD" id="cd13686">
    <property type="entry name" value="GluR_Plant"/>
    <property type="match status" value="1"/>
</dbReference>
<feature type="transmembrane region" description="Helical" evidence="16">
    <location>
        <begin position="780"/>
        <end position="802"/>
    </location>
</feature>
<dbReference type="SUPFAM" id="SSF53850">
    <property type="entry name" value="Periplasmic binding protein-like II"/>
    <property type="match status" value="1"/>
</dbReference>
<dbReference type="SMART" id="SM00079">
    <property type="entry name" value="PBPe"/>
    <property type="match status" value="1"/>
</dbReference>
<dbReference type="GO" id="GO:0015276">
    <property type="term" value="F:ligand-gated monoatomic ion channel activity"/>
    <property type="evidence" value="ECO:0007669"/>
    <property type="project" value="InterPro"/>
</dbReference>
<dbReference type="Gene3D" id="3.40.190.10">
    <property type="entry name" value="Periplasmic binding protein-like II"/>
    <property type="match status" value="2"/>
</dbReference>
<evidence type="ECO:0000256" key="11">
    <source>
        <dbReference type="ARBA" id="ARBA00023286"/>
    </source>
</evidence>
<evidence type="ECO:0000256" key="6">
    <source>
        <dbReference type="ARBA" id="ARBA00022989"/>
    </source>
</evidence>
<dbReference type="Pfam" id="PF01094">
    <property type="entry name" value="ANF_receptor"/>
    <property type="match status" value="1"/>
</dbReference>
<evidence type="ECO:0000256" key="9">
    <source>
        <dbReference type="ARBA" id="ARBA00023170"/>
    </source>
</evidence>
<keyword evidence="11 13" id="KW-1071">Ligand-gated ion channel</keyword>
<sequence>MMCSKGNALVPFTIFPFKQLPKLWLLLFVATSFTVTSLPNGAKVTKIGAIIDDNSRSGKEVRTAMGIAVREFNNGSPNHKLSLKFQDSRRSPLQAARAAVKLIEKDKVEVIIGMERWDEAALVADIGSHAKVPVISFSGPAITPPLASSRWPFLIRMARSDSNQIRCIAAVVQSYNWRRVVTVYEDYAYGGDAGMLALLSKALQDVGSEIEYNLILPPFSLISDPKDVVQKELRKLLGEKIQSRVFIVLQSSLPMVIHLFREAKEMGFVGKDMVWILTDTVTDLLDTVNTSVIHSMEGALGIKNYHYDNTTLYQTFLTQFRQNFNSDYPEEGYTDEPGFYALRAYDSISIITQAMDGLSRSTSNPKVFLDKILTTNFVGLSGEINVTAGEMLHSPMLRIVKVVGRRYTKLDFWIPEFGFSNQPLVEKVEAENSTDARRLKGTVIWPGDPQRIPKGWLMPTVKKPMIIGVPGRTSFDKFVKVSPNADVTKKYDGFCIELFHKVKGVLGYDLPYQFVAVNGTYDDLVDLVYNKTFDAIVGDVTILASRSDKVEFTQPYAESGLSIIVPEKPEESAWMFMKPFTKGMWLATGAILIYTMFIVWFLEHHTNPEFKGPWKNQMGTALGEQCFTFIAVDGDITPFFIERLTIGCDGDSFVRNYMQSVLGFEPKNIKNVGHEKDYEHEFESGDISAAFLELPYQKVFISHHCKRYSATTPTNRFGGLGFVFQKGSPIAADVSKAILNLSEDGELRDLEVKWLSASRECPSNATKNDITGSLSLQSFWGIYTITGATSTICFLLFLVQLLKNYNKQEVKGRRNATPGNKSVWEKIITLVRYFYHGETDIPGESPISAHPSPDIHNLESSKWELSIPEDTQENLHSSSPAEIQLAANISDSDTQENLHSSSPAEIQLAANISDSDVG</sequence>